<evidence type="ECO:0000256" key="3">
    <source>
        <dbReference type="ARBA" id="ARBA00022759"/>
    </source>
</evidence>
<dbReference type="EMBL" id="JBHTJG010000004">
    <property type="protein sequence ID" value="MFD0946595.1"/>
    <property type="molecule type" value="Genomic_DNA"/>
</dbReference>
<keyword evidence="4" id="KW-0378">Hydrolase</keyword>
<evidence type="ECO:0000256" key="4">
    <source>
        <dbReference type="ARBA" id="ARBA00022801"/>
    </source>
</evidence>
<sequence>MKRLVAMVAMIAGLCAAAPAHAWWDYGHETVAAIAQRNIAPATRRAVDRLLARSALMGTPQCPARTMAEASRWADCVKKREPRYLHPDAWHFQDVDICRPFDLAAPCADGNCVSARIARDMATLKDRHAPLRARVEALLFLIHLTADLHQPLHAGDDHDRGGFTLPAFYGGGDGPRTNLHFVWDGLLAERAISTPPGLVRRYPAARRRAIQAGTLADWSRESWAAARDLAYAGAKGGDPCGPDPQTVRVGEAEIRRLIPPVRTLVVHAGLRLARLLDEALGGRG</sequence>
<keyword evidence="1" id="KW-0540">Nuclease</keyword>
<protein>
    <submittedName>
        <fullName evidence="8">S1/P1 nuclease</fullName>
    </submittedName>
</protein>
<dbReference type="PANTHER" id="PTHR33146:SF26">
    <property type="entry name" value="ENDONUCLEASE 4"/>
    <property type="match status" value="1"/>
</dbReference>
<dbReference type="Pfam" id="PF02265">
    <property type="entry name" value="S1-P1_nuclease"/>
    <property type="match status" value="1"/>
</dbReference>
<dbReference type="PANTHER" id="PTHR33146">
    <property type="entry name" value="ENDONUCLEASE 4"/>
    <property type="match status" value="1"/>
</dbReference>
<keyword evidence="3" id="KW-0255">Endonuclease</keyword>
<gene>
    <name evidence="8" type="ORF">ACFQ1E_09620</name>
</gene>
<evidence type="ECO:0000256" key="5">
    <source>
        <dbReference type="ARBA" id="ARBA00023157"/>
    </source>
</evidence>
<dbReference type="CDD" id="cd11010">
    <property type="entry name" value="S1-P1_nuclease"/>
    <property type="match status" value="1"/>
</dbReference>
<organism evidence="8 9">
    <name type="scientific">Sphingomonas canadensis</name>
    <dbReference type="NCBI Taxonomy" id="1219257"/>
    <lineage>
        <taxon>Bacteria</taxon>
        <taxon>Pseudomonadati</taxon>
        <taxon>Pseudomonadota</taxon>
        <taxon>Alphaproteobacteria</taxon>
        <taxon>Sphingomonadales</taxon>
        <taxon>Sphingomonadaceae</taxon>
        <taxon>Sphingomonas</taxon>
    </lineage>
</organism>
<dbReference type="InterPro" id="IPR003154">
    <property type="entry name" value="S1/P1nuclease"/>
</dbReference>
<dbReference type="RefSeq" id="WP_264944346.1">
    <property type="nucleotide sequence ID" value="NZ_JAPDRA010000004.1"/>
</dbReference>
<evidence type="ECO:0000256" key="1">
    <source>
        <dbReference type="ARBA" id="ARBA00022722"/>
    </source>
</evidence>
<comment type="caution">
    <text evidence="8">The sequence shown here is derived from an EMBL/GenBank/DDBJ whole genome shotgun (WGS) entry which is preliminary data.</text>
</comment>
<dbReference type="Gene3D" id="1.10.575.10">
    <property type="entry name" value="P1 Nuclease"/>
    <property type="match status" value="1"/>
</dbReference>
<evidence type="ECO:0000256" key="7">
    <source>
        <dbReference type="SAM" id="SignalP"/>
    </source>
</evidence>
<keyword evidence="9" id="KW-1185">Reference proteome</keyword>
<keyword evidence="6" id="KW-0325">Glycoprotein</keyword>
<dbReference type="SUPFAM" id="SSF48537">
    <property type="entry name" value="Phospholipase C/P1 nuclease"/>
    <property type="match status" value="1"/>
</dbReference>
<name>A0ABW3H577_9SPHN</name>
<evidence type="ECO:0000313" key="9">
    <source>
        <dbReference type="Proteomes" id="UP001596977"/>
    </source>
</evidence>
<evidence type="ECO:0000313" key="8">
    <source>
        <dbReference type="EMBL" id="MFD0946595.1"/>
    </source>
</evidence>
<proteinExistence type="predicted"/>
<keyword evidence="5" id="KW-1015">Disulfide bond</keyword>
<reference evidence="9" key="1">
    <citation type="journal article" date="2019" name="Int. J. Syst. Evol. Microbiol.">
        <title>The Global Catalogue of Microorganisms (GCM) 10K type strain sequencing project: providing services to taxonomists for standard genome sequencing and annotation.</title>
        <authorList>
            <consortium name="The Broad Institute Genomics Platform"/>
            <consortium name="The Broad Institute Genome Sequencing Center for Infectious Disease"/>
            <person name="Wu L."/>
            <person name="Ma J."/>
        </authorList>
    </citation>
    <scope>NUCLEOTIDE SEQUENCE [LARGE SCALE GENOMIC DNA]</scope>
    <source>
        <strain evidence="9">CCUG 62982</strain>
    </source>
</reference>
<evidence type="ECO:0000256" key="2">
    <source>
        <dbReference type="ARBA" id="ARBA00022723"/>
    </source>
</evidence>
<feature type="chain" id="PRO_5046086638" evidence="7">
    <location>
        <begin position="23"/>
        <end position="284"/>
    </location>
</feature>
<dbReference type="Proteomes" id="UP001596977">
    <property type="component" value="Unassembled WGS sequence"/>
</dbReference>
<evidence type="ECO:0000256" key="6">
    <source>
        <dbReference type="ARBA" id="ARBA00023180"/>
    </source>
</evidence>
<dbReference type="InterPro" id="IPR008947">
    <property type="entry name" value="PLipase_C/P1_nuclease_dom_sf"/>
</dbReference>
<accession>A0ABW3H577</accession>
<keyword evidence="2" id="KW-0479">Metal-binding</keyword>
<feature type="signal peptide" evidence="7">
    <location>
        <begin position="1"/>
        <end position="22"/>
    </location>
</feature>
<keyword evidence="7" id="KW-0732">Signal</keyword>